<dbReference type="KEGG" id="barn:D1092_03480"/>
<organism evidence="7 9">
    <name type="scientific">Bartonella krasnovii</name>
    <dbReference type="NCBI Taxonomy" id="2267275"/>
    <lineage>
        <taxon>Bacteria</taxon>
        <taxon>Pseudomonadati</taxon>
        <taxon>Pseudomonadota</taxon>
        <taxon>Alphaproteobacteria</taxon>
        <taxon>Hyphomicrobiales</taxon>
        <taxon>Bartonellaceae</taxon>
        <taxon>Bartonella</taxon>
    </lineage>
</organism>
<dbReference type="AlphaFoldDB" id="A0A5B9D1R4"/>
<evidence type="ECO:0000256" key="3">
    <source>
        <dbReference type="ARBA" id="ARBA00022692"/>
    </source>
</evidence>
<evidence type="ECO:0000313" key="9">
    <source>
        <dbReference type="Proteomes" id="UP000321311"/>
    </source>
</evidence>
<name>A0A5B9D1R4_9HYPH</name>
<comment type="similarity">
    <text evidence="2">Belongs to the autoinducer-2 exporter (AI-2E) (TC 2.A.86) family.</text>
</comment>
<dbReference type="InterPro" id="IPR002549">
    <property type="entry name" value="AI-2E-like"/>
</dbReference>
<dbReference type="RefSeq" id="WP_120122777.1">
    <property type="nucleotide sequence ID" value="NZ_CP031844.2"/>
</dbReference>
<proteinExistence type="inferred from homology"/>
<dbReference type="PANTHER" id="PTHR21716:SF64">
    <property type="entry name" value="AI-2 TRANSPORT PROTEIN TQSA"/>
    <property type="match status" value="1"/>
</dbReference>
<keyword evidence="10" id="KW-1185">Reference proteome</keyword>
<feature type="transmembrane region" description="Helical" evidence="6">
    <location>
        <begin position="49"/>
        <end position="82"/>
    </location>
</feature>
<feature type="transmembrane region" description="Helical" evidence="6">
    <location>
        <begin position="102"/>
        <end position="123"/>
    </location>
</feature>
<dbReference type="EMBL" id="CP031844">
    <property type="protein sequence ID" value="QEE12081.1"/>
    <property type="molecule type" value="Genomic_DNA"/>
</dbReference>
<keyword evidence="5 6" id="KW-0472">Membrane</keyword>
<keyword evidence="3 6" id="KW-0812">Transmembrane</keyword>
<dbReference type="Proteomes" id="UP000829580">
    <property type="component" value="Chromosome"/>
</dbReference>
<dbReference type="EMBL" id="CP093033">
    <property type="protein sequence ID" value="UNF29902.1"/>
    <property type="molecule type" value="Genomic_DNA"/>
</dbReference>
<dbReference type="GO" id="GO:0016020">
    <property type="term" value="C:membrane"/>
    <property type="evidence" value="ECO:0007669"/>
    <property type="project" value="UniProtKB-SubCell"/>
</dbReference>
<accession>A0A5B9D1R4</accession>
<evidence type="ECO:0000256" key="5">
    <source>
        <dbReference type="ARBA" id="ARBA00023136"/>
    </source>
</evidence>
<evidence type="ECO:0000313" key="8">
    <source>
        <dbReference type="EMBL" id="UNF29902.1"/>
    </source>
</evidence>
<gene>
    <name evidence="7" type="ORF">D1092_03480</name>
    <name evidence="8" type="ORF">MNL13_03910</name>
</gene>
<evidence type="ECO:0000313" key="10">
    <source>
        <dbReference type="Proteomes" id="UP000829580"/>
    </source>
</evidence>
<evidence type="ECO:0000256" key="2">
    <source>
        <dbReference type="ARBA" id="ARBA00009773"/>
    </source>
</evidence>
<protein>
    <submittedName>
        <fullName evidence="7">AI-2E family transporter</fullName>
    </submittedName>
</protein>
<dbReference type="PANTHER" id="PTHR21716">
    <property type="entry name" value="TRANSMEMBRANE PROTEIN"/>
    <property type="match status" value="1"/>
</dbReference>
<sequence length="404" mass="45168">MSKISDNHGQSSWELMKKKGSENTSRNRYKTYMPAYTQLPLPNNMKRQIFFWLGALIFFILFMFVFGSILLPFVAGIVLAYFLNPIVQLLEKFGIRRVFGTVLITLFIVIIFVAALVILIPIISSQIQQFVSDGLPVYINRIQTFFVEHDFDWIRHYFGSDPNELRSNIKGLLGEGSDFITSLLNSLLKSGKSIVNIVSLFVVAPVVTFYMLLDWPRMVTAIDSLIPRDHLETVRSIFYEMDRAIAGFVRGQGTVCLILGGYYAIGLTIAGLNFGLLVGMFIGLISFIPYIGTMSGFLLSVGIAWVQFYPNNWGGIIIVMVLFLIGQFIEGYILQPKLVGSSVGLHPVWLMFSLFAFSSLFGFTGMLVAVPAAAAVGVLVRFALHTYLSSQMYSRSGKSEPLIK</sequence>
<feature type="transmembrane region" description="Helical" evidence="6">
    <location>
        <begin position="313"/>
        <end position="334"/>
    </location>
</feature>
<evidence type="ECO:0000256" key="4">
    <source>
        <dbReference type="ARBA" id="ARBA00022989"/>
    </source>
</evidence>
<feature type="transmembrane region" description="Helical" evidence="6">
    <location>
        <begin position="354"/>
        <end position="384"/>
    </location>
</feature>
<dbReference type="Pfam" id="PF01594">
    <property type="entry name" value="AI-2E_transport"/>
    <property type="match status" value="1"/>
</dbReference>
<feature type="transmembrane region" description="Helical" evidence="6">
    <location>
        <begin position="193"/>
        <end position="213"/>
    </location>
</feature>
<dbReference type="GeneID" id="71061215"/>
<feature type="transmembrane region" description="Helical" evidence="6">
    <location>
        <begin position="255"/>
        <end position="281"/>
    </location>
</feature>
<dbReference type="GO" id="GO:0055085">
    <property type="term" value="P:transmembrane transport"/>
    <property type="evidence" value="ECO:0007669"/>
    <property type="project" value="TreeGrafter"/>
</dbReference>
<reference evidence="7" key="2">
    <citation type="journal article" date="2020" name="Int. J. Syst. Evol. Microbiol.">
        <title>Bartonella kosoyi sp. nov. and Bartonella krasnovii sp. nov., two novel species closely related to the zoonotic Bartonella elizabethae, isolated from black rats and wild desert rodent-fleas.</title>
        <authorList>
            <person name="Gutierrez R."/>
            <person name="Shalit T."/>
            <person name="Markus B."/>
            <person name="Yuan C."/>
            <person name="Nachum-Biala Y."/>
            <person name="Elad D."/>
            <person name="Harrus S."/>
        </authorList>
    </citation>
    <scope>NUCLEOTIDE SEQUENCE</scope>
    <source>
        <strain evidence="7">OE 1-1</strain>
    </source>
</reference>
<dbReference type="OrthoDB" id="5792512at2"/>
<evidence type="ECO:0000256" key="6">
    <source>
        <dbReference type="SAM" id="Phobius"/>
    </source>
</evidence>
<dbReference type="Proteomes" id="UP000321311">
    <property type="component" value="Chromosome"/>
</dbReference>
<evidence type="ECO:0000313" key="7">
    <source>
        <dbReference type="EMBL" id="QEE12081.1"/>
    </source>
</evidence>
<reference evidence="9" key="1">
    <citation type="submission" date="2019-07" db="EMBL/GenBank/DDBJ databases">
        <title>Bartonella kosoyii sp. nov. and Bartonella krasnovii sp. nov., two novel members of the Bartonella elizabethae complex sensu lato, isolated from black rats and wild desert rodent-fleas.</title>
        <authorList>
            <person name="Gutierrez R."/>
            <person name="Shalit T."/>
            <person name="Markus B."/>
            <person name="Yuan C."/>
            <person name="Nachum-Biala Y."/>
            <person name="Elad D."/>
            <person name="Harrus S."/>
        </authorList>
    </citation>
    <scope>NUCLEOTIDE SEQUENCE [LARGE SCALE GENOMIC DNA]</scope>
    <source>
        <strain evidence="9">OE 1-1</strain>
    </source>
</reference>
<evidence type="ECO:0000256" key="1">
    <source>
        <dbReference type="ARBA" id="ARBA00004141"/>
    </source>
</evidence>
<keyword evidence="4 6" id="KW-1133">Transmembrane helix</keyword>
<reference evidence="8 10" key="3">
    <citation type="submission" date="2022-02" db="EMBL/GenBank/DDBJ databases">
        <title>Genomic structural plasticity of rodent-associated Bartonella in nature.</title>
        <authorList>
            <person name="Sousa K.C.M."/>
            <person name="Gutierrez R."/>
            <person name="Yahalomi D."/>
            <person name="Shalit T."/>
            <person name="Markus B."/>
            <person name="Nachum-Biala Y."/>
            <person name="Hawlena H."/>
            <person name="Marcos-Hadad E."/>
            <person name="Hazkani-Covo E."/>
            <person name="Neves H.R."/>
            <person name="Covo S."/>
            <person name="Harrus S."/>
        </authorList>
    </citation>
    <scope>NUCLEOTIDE SEQUENCE [LARGE SCALE GENOMIC DNA]</scope>
    <source>
        <strain evidence="8 10">B35_1_2</strain>
    </source>
</reference>
<comment type="subcellular location">
    <subcellularLocation>
        <location evidence="1">Membrane</location>
        <topology evidence="1">Multi-pass membrane protein</topology>
    </subcellularLocation>
</comment>